<keyword evidence="2" id="KW-0274">FAD</keyword>
<dbReference type="PANTHER" id="PTHR23023">
    <property type="entry name" value="DIMETHYLANILINE MONOOXYGENASE"/>
    <property type="match status" value="1"/>
</dbReference>
<protein>
    <submittedName>
        <fullName evidence="4">FAD/NAD(P)-binding domain-containing protein</fullName>
    </submittedName>
</protein>
<keyword evidence="3" id="KW-0560">Oxidoreductase</keyword>
<reference evidence="4 5" key="1">
    <citation type="submission" date="2019-04" db="EMBL/GenBank/DDBJ databases">
        <title>Comparative genomics and transcriptomics to analyze fruiting body development in filamentous ascomycetes.</title>
        <authorList>
            <consortium name="DOE Joint Genome Institute"/>
            <person name="Lutkenhaus R."/>
            <person name="Traeger S."/>
            <person name="Breuer J."/>
            <person name="Kuo A."/>
            <person name="Lipzen A."/>
            <person name="Pangilinan J."/>
            <person name="Dilworth D."/>
            <person name="Sandor L."/>
            <person name="Poggeler S."/>
            <person name="Barry K."/>
            <person name="Grigoriev I.V."/>
            <person name="Nowrousian M."/>
        </authorList>
    </citation>
    <scope>NUCLEOTIDE SEQUENCE [LARGE SCALE GENOMIC DNA]</scope>
    <source>
        <strain evidence="4 5">CBS 389.68</strain>
    </source>
</reference>
<evidence type="ECO:0000256" key="3">
    <source>
        <dbReference type="ARBA" id="ARBA00023002"/>
    </source>
</evidence>
<evidence type="ECO:0000313" key="4">
    <source>
        <dbReference type="EMBL" id="TGZ80874.1"/>
    </source>
</evidence>
<dbReference type="Proteomes" id="UP000298138">
    <property type="component" value="Unassembled WGS sequence"/>
</dbReference>
<proteinExistence type="predicted"/>
<keyword evidence="1" id="KW-0285">Flavoprotein</keyword>
<dbReference type="SUPFAM" id="SSF51905">
    <property type="entry name" value="FAD/NAD(P)-binding domain"/>
    <property type="match status" value="2"/>
</dbReference>
<accession>A0A4S2MWE3</accession>
<evidence type="ECO:0000256" key="1">
    <source>
        <dbReference type="ARBA" id="ARBA00022630"/>
    </source>
</evidence>
<evidence type="ECO:0000313" key="5">
    <source>
        <dbReference type="Proteomes" id="UP000298138"/>
    </source>
</evidence>
<keyword evidence="5" id="KW-1185">Reference proteome</keyword>
<dbReference type="InParanoid" id="A0A4S2MWE3"/>
<dbReference type="Pfam" id="PF13738">
    <property type="entry name" value="Pyr_redox_3"/>
    <property type="match status" value="1"/>
</dbReference>
<dbReference type="Gene3D" id="3.50.50.60">
    <property type="entry name" value="FAD/NAD(P)-binding domain"/>
    <property type="match status" value="1"/>
</dbReference>
<dbReference type="OrthoDB" id="2915840at2759"/>
<dbReference type="InterPro" id="IPR050346">
    <property type="entry name" value="FMO-like"/>
</dbReference>
<sequence length="593" mass="67063">MDYEKPFDIVIIGGGWAGITHAKTHLSIHPESRLLILDKNATLGGTWSKRRLYPGLKTNNTVGTIEFSDYPLNKDNGYDIEEGQHIPGTMINQYLNDYCTIHDLHKRFQFEQDVQQVVKLENAQGWEITVATPAPDSSKEKPTHTITTRKLVVATGLTSETFIPEFEGASEFGVPIVHCGHLLDWEERLSGAKNVTIFGGTKSAWDAAYQYATNGVHVDMVIRESGHGPCWMSPSRVTPFNKCIEKLVSTRALTFFSPCIWGNAGGYVGWRNFLHKTAVGRAIVQGFWTVLGNDVLTTNGYSKHPETKKLAPWIDAFWIANGLSILNYPTDFFDLVKENKITVHVADITHLSQRTIHIMSTSDSGRKATKAIETDALICSTGWKFHPPLNFVDTTGKSIDMDLGLPYHDETPEKEDTRIQAADQQVLREFPSLINQPVINSKMKPMPSKSVERTYNRGFQLYRFIVPPSCAHERTIVFQGCLQTICTVMVNQAQALWSTAYFDGKIDLDGKSEQEIKDEALLYARFSKWRAPGGYGSRYPDFAFDSIPYIDWLLKDIGINTARKDGWWQELWHPYIAPDYKGIWDEYKQKHGL</sequence>
<name>A0A4S2MWE3_9PEZI</name>
<dbReference type="GO" id="GO:0016491">
    <property type="term" value="F:oxidoreductase activity"/>
    <property type="evidence" value="ECO:0007669"/>
    <property type="project" value="UniProtKB-KW"/>
</dbReference>
<dbReference type="STRING" id="341454.A0A4S2MWE3"/>
<dbReference type="AlphaFoldDB" id="A0A4S2MWE3"/>
<dbReference type="EMBL" id="ML220122">
    <property type="protein sequence ID" value="TGZ80874.1"/>
    <property type="molecule type" value="Genomic_DNA"/>
</dbReference>
<organism evidence="4 5">
    <name type="scientific">Ascodesmis nigricans</name>
    <dbReference type="NCBI Taxonomy" id="341454"/>
    <lineage>
        <taxon>Eukaryota</taxon>
        <taxon>Fungi</taxon>
        <taxon>Dikarya</taxon>
        <taxon>Ascomycota</taxon>
        <taxon>Pezizomycotina</taxon>
        <taxon>Pezizomycetes</taxon>
        <taxon>Pezizales</taxon>
        <taxon>Ascodesmidaceae</taxon>
        <taxon>Ascodesmis</taxon>
    </lineage>
</organism>
<dbReference type="InterPro" id="IPR036188">
    <property type="entry name" value="FAD/NAD-bd_sf"/>
</dbReference>
<gene>
    <name evidence="4" type="ORF">EX30DRAFT_42965</name>
</gene>
<evidence type="ECO:0000256" key="2">
    <source>
        <dbReference type="ARBA" id="ARBA00022827"/>
    </source>
</evidence>